<evidence type="ECO:0000313" key="3">
    <source>
        <dbReference type="Proteomes" id="UP000515758"/>
    </source>
</evidence>
<evidence type="ECO:0000259" key="1">
    <source>
        <dbReference type="Pfam" id="PF14491"/>
    </source>
</evidence>
<reference evidence="2 3" key="1">
    <citation type="submission" date="2019-12" db="EMBL/GenBank/DDBJ databases">
        <title>complete genome sequences of Acinetobacter pittii str. WP2-W18-ESBL-11 isolated from wastewater treatment plant effluent.</title>
        <authorList>
            <person name="Sekizuka T."/>
            <person name="Itokawa K."/>
            <person name="Yatsu K."/>
            <person name="Inamine Y."/>
            <person name="Kuroda M."/>
        </authorList>
    </citation>
    <scope>NUCLEOTIDE SEQUENCE [LARGE SCALE GENOMIC DNA]</scope>
    <source>
        <strain evidence="2 3">WP2-W18-ESBL-11</strain>
    </source>
</reference>
<proteinExistence type="predicted"/>
<dbReference type="Pfam" id="PF14491">
    <property type="entry name" value="DUF4435"/>
    <property type="match status" value="1"/>
</dbReference>
<evidence type="ECO:0000313" key="2">
    <source>
        <dbReference type="EMBL" id="BBQ50707.1"/>
    </source>
</evidence>
<dbReference type="InterPro" id="IPR029492">
    <property type="entry name" value="DUF4435"/>
</dbReference>
<accession>A0A6S4VG63</accession>
<sequence length="281" mass="32088">MANLEYSSEAKNVLNRFHQVDKIVYVEGQDDVPFWDFLFRKFSKLDIYIEEVGGKENLKPYIDEIMEGDANFLVAKDMDFDLFKSSIQTHHNIINTAGYSIENSLIQVDILSNIIKNLSLTAESKVNINEIKDWVESLEKCLKELIVLGIYNDIYSCGISVIPNNADRFVKSKRSYILCDGKIKSYIGGLNLNYEESVIVDLTNKLRSVSHLDFINGHFLISAAHRFVTMKSAQLKKATSKDKIQCSNENFLALLIGAFELRFNANHPHYSYYSEKMALVA</sequence>
<protein>
    <recommendedName>
        <fullName evidence="1">DUF4435 domain-containing protein</fullName>
    </recommendedName>
</protein>
<dbReference type="AlphaFoldDB" id="A0A6S4VG63"/>
<name>A0A6S4VG63_ACIPI</name>
<dbReference type="RefSeq" id="WP_182917697.1">
    <property type="nucleotide sequence ID" value="NZ_AP021936.1"/>
</dbReference>
<dbReference type="EMBL" id="AP021936">
    <property type="protein sequence ID" value="BBQ50707.1"/>
    <property type="molecule type" value="Genomic_DNA"/>
</dbReference>
<feature type="domain" description="DUF4435" evidence="1">
    <location>
        <begin position="23"/>
        <end position="237"/>
    </location>
</feature>
<gene>
    <name evidence="2" type="ORF">WP2W18E11_37050</name>
</gene>
<organism evidence="2 3">
    <name type="scientific">Acinetobacter pittii</name>
    <name type="common">Acinetobacter genomosp. 3</name>
    <dbReference type="NCBI Taxonomy" id="48296"/>
    <lineage>
        <taxon>Bacteria</taxon>
        <taxon>Pseudomonadati</taxon>
        <taxon>Pseudomonadota</taxon>
        <taxon>Gammaproteobacteria</taxon>
        <taxon>Moraxellales</taxon>
        <taxon>Moraxellaceae</taxon>
        <taxon>Acinetobacter</taxon>
        <taxon>Acinetobacter calcoaceticus/baumannii complex</taxon>
    </lineage>
</organism>
<dbReference type="Proteomes" id="UP000515758">
    <property type="component" value="Chromosome"/>
</dbReference>